<reference evidence="1 2" key="1">
    <citation type="submission" date="2024-11" db="EMBL/GenBank/DDBJ databases">
        <title>Using genomics to understand microbial adaptation to soil warming.</title>
        <authorList>
            <person name="Deangelis K.M. PhD."/>
        </authorList>
    </citation>
    <scope>NUCLEOTIDE SEQUENCE [LARGE SCALE GENOMIC DNA]</scope>
    <source>
        <strain evidence="1 2">GAS97</strain>
    </source>
</reference>
<protein>
    <submittedName>
        <fullName evidence="1">Uncharacterized protein</fullName>
    </submittedName>
</protein>
<proteinExistence type="predicted"/>
<comment type="caution">
    <text evidence="1">The sequence shown here is derived from an EMBL/GenBank/DDBJ whole genome shotgun (WGS) entry which is preliminary data.</text>
</comment>
<dbReference type="Proteomes" id="UP001620514">
    <property type="component" value="Unassembled WGS sequence"/>
</dbReference>
<dbReference type="EMBL" id="JBIYDN010000015">
    <property type="protein sequence ID" value="MFK4444658.1"/>
    <property type="molecule type" value="Genomic_DNA"/>
</dbReference>
<keyword evidence="2" id="KW-1185">Reference proteome</keyword>
<dbReference type="RefSeq" id="WP_404609747.1">
    <property type="nucleotide sequence ID" value="NZ_JBIYDN010000015.1"/>
</dbReference>
<organism evidence="1 2">
    <name type="scientific">Caballeronia udeis</name>
    <dbReference type="NCBI Taxonomy" id="1232866"/>
    <lineage>
        <taxon>Bacteria</taxon>
        <taxon>Pseudomonadati</taxon>
        <taxon>Pseudomonadota</taxon>
        <taxon>Betaproteobacteria</taxon>
        <taxon>Burkholderiales</taxon>
        <taxon>Burkholderiaceae</taxon>
        <taxon>Caballeronia</taxon>
    </lineage>
</organism>
<accession>A0ABW8MLV3</accession>
<evidence type="ECO:0000313" key="2">
    <source>
        <dbReference type="Proteomes" id="UP001620514"/>
    </source>
</evidence>
<evidence type="ECO:0000313" key="1">
    <source>
        <dbReference type="EMBL" id="MFK4444658.1"/>
    </source>
</evidence>
<name>A0ABW8MLV3_9BURK</name>
<sequence length="66" mass="7122">MTTTSHAPARATDLESRALSMLTDDQVVQSFIRSVGVRHGAAVLPSLHDRLGVEDYVALIFARCPA</sequence>
<gene>
    <name evidence="1" type="ORF">ABH943_004680</name>
</gene>